<dbReference type="AlphaFoldDB" id="A0A9W8AZ47"/>
<name>A0A9W8AZ47_9FUNG</name>
<feature type="compositionally biased region" description="Polar residues" evidence="1">
    <location>
        <begin position="654"/>
        <end position="671"/>
    </location>
</feature>
<gene>
    <name evidence="2" type="ORF">IWQ62_000064</name>
</gene>
<feature type="compositionally biased region" description="Basic and acidic residues" evidence="1">
    <location>
        <begin position="583"/>
        <end position="592"/>
    </location>
</feature>
<feature type="region of interest" description="Disordered" evidence="1">
    <location>
        <begin position="1"/>
        <end position="31"/>
    </location>
</feature>
<feature type="compositionally biased region" description="Low complexity" evidence="1">
    <location>
        <begin position="395"/>
        <end position="408"/>
    </location>
</feature>
<organism evidence="2 3">
    <name type="scientific">Dispira parvispora</name>
    <dbReference type="NCBI Taxonomy" id="1520584"/>
    <lineage>
        <taxon>Eukaryota</taxon>
        <taxon>Fungi</taxon>
        <taxon>Fungi incertae sedis</taxon>
        <taxon>Zoopagomycota</taxon>
        <taxon>Kickxellomycotina</taxon>
        <taxon>Dimargaritomycetes</taxon>
        <taxon>Dimargaritales</taxon>
        <taxon>Dimargaritaceae</taxon>
        <taxon>Dispira</taxon>
    </lineage>
</organism>
<sequence>MSSPWSTTPLSKSNARSPRLGTTTTGSSDSQFATLEVLNDPTPPPIISLGSPFGVSLSPRGKSGIHTAGAFSPWRLSSSPLSSVAFQDSLRKSAKRPRDNVFTTYRSPCRSSPSAGLVATGTASMGLSYTQPYRSDSSHRGPDPEDFNRWAKRLRARIDQAIHPVNHASPRTVSRLSTGQPTLHSVSPLASRQETTLNGSNSTHTSTRTPVIRSVLPTGPGVHNQRHPATSTGNRSYSSTRSSTGPSTESHFVGYSSDKYVSSSPVRSDQSIIILSSGDEEVEDEKGQALVSATPSPISSFRASNVLVESGHSDEYTSSYTDIESQEGDEQQFYARNYEYDHDDTALMVESIAPSATSFGEEEQLSPGGVSYSISDATANDLADTVVSLSSDTSSVASSSSEFDSSGSLHETQSLEGTGDSTLVEREFSSSDSSALSHDFHGLVRSSSHEVSSQISSRTSSPDPQTGVGQDAVSAQLHVSLRPLLSLGAQPVSYHHTMTTALSPVGTTTSGHPLEQSGTYELFEVSQSSPVRTRRLSLTSVTSSSSRVSCHCNPVDHPDSAVHTHNTSPYFLRSQCRSKRCVLRDAPDKDPGTPKANGKHKTTNSPASSASRAHLPPSISPQLPLEGTVEWDSPPAINTRNKCHQRTVAAAVPKNNNTQQRKQHFSQQVNSVREPYELRSRSCSSTLPRPTIRDASVMPPPKFSLTVSYVNQSRPRALSSPTRSMGKTSASPTG</sequence>
<feature type="compositionally biased region" description="Polar residues" evidence="1">
    <location>
        <begin position="409"/>
        <end position="421"/>
    </location>
</feature>
<dbReference type="Proteomes" id="UP001150925">
    <property type="component" value="Unassembled WGS sequence"/>
</dbReference>
<evidence type="ECO:0000313" key="2">
    <source>
        <dbReference type="EMBL" id="KAJ1970237.1"/>
    </source>
</evidence>
<reference evidence="2" key="1">
    <citation type="submission" date="2022-07" db="EMBL/GenBank/DDBJ databases">
        <title>Phylogenomic reconstructions and comparative analyses of Kickxellomycotina fungi.</title>
        <authorList>
            <person name="Reynolds N.K."/>
            <person name="Stajich J.E."/>
            <person name="Barry K."/>
            <person name="Grigoriev I.V."/>
            <person name="Crous P."/>
            <person name="Smith M.E."/>
        </authorList>
    </citation>
    <scope>NUCLEOTIDE SEQUENCE</scope>
    <source>
        <strain evidence="2">RSA 1196</strain>
    </source>
</reference>
<feature type="compositionally biased region" description="Polar residues" evidence="1">
    <location>
        <begin position="705"/>
        <end position="734"/>
    </location>
</feature>
<keyword evidence="3" id="KW-1185">Reference proteome</keyword>
<feature type="region of interest" description="Disordered" evidence="1">
    <location>
        <begin position="447"/>
        <end position="470"/>
    </location>
</feature>
<feature type="compositionally biased region" description="Polar residues" evidence="1">
    <location>
        <begin position="169"/>
        <end position="209"/>
    </location>
</feature>
<dbReference type="EMBL" id="JANBPY010000002">
    <property type="protein sequence ID" value="KAJ1970237.1"/>
    <property type="molecule type" value="Genomic_DNA"/>
</dbReference>
<evidence type="ECO:0000256" key="1">
    <source>
        <dbReference type="SAM" id="MobiDB-lite"/>
    </source>
</evidence>
<proteinExistence type="predicted"/>
<feature type="compositionally biased region" description="Polar residues" evidence="1">
    <location>
        <begin position="458"/>
        <end position="468"/>
    </location>
</feature>
<evidence type="ECO:0000313" key="3">
    <source>
        <dbReference type="Proteomes" id="UP001150925"/>
    </source>
</evidence>
<protein>
    <submittedName>
        <fullName evidence="2">Uncharacterized protein</fullName>
    </submittedName>
</protein>
<comment type="caution">
    <text evidence="2">The sequence shown here is derived from an EMBL/GenBank/DDBJ whole genome shotgun (WGS) entry which is preliminary data.</text>
</comment>
<feature type="region of interest" description="Disordered" evidence="1">
    <location>
        <begin position="583"/>
        <end position="639"/>
    </location>
</feature>
<feature type="region of interest" description="Disordered" evidence="1">
    <location>
        <begin position="167"/>
        <end position="251"/>
    </location>
</feature>
<feature type="compositionally biased region" description="Low complexity" evidence="1">
    <location>
        <begin position="230"/>
        <end position="250"/>
    </location>
</feature>
<accession>A0A9W8AZ47</accession>
<feature type="region of interest" description="Disordered" evidence="1">
    <location>
        <begin position="395"/>
        <end position="430"/>
    </location>
</feature>
<dbReference type="OrthoDB" id="10450369at2759"/>
<feature type="region of interest" description="Disordered" evidence="1">
    <location>
        <begin position="651"/>
        <end position="734"/>
    </location>
</feature>